<proteinExistence type="predicted"/>
<dbReference type="GO" id="GO:0035269">
    <property type="term" value="P:protein O-linked glycosylation via mannose"/>
    <property type="evidence" value="ECO:0007669"/>
    <property type="project" value="TreeGrafter"/>
</dbReference>
<reference evidence="8" key="1">
    <citation type="submission" date="2021-10" db="EMBL/GenBank/DDBJ databases">
        <title>Tropical sea cucumber genome reveals ecological adaptation and Cuvierian tubules defense mechanism.</title>
        <authorList>
            <person name="Chen T."/>
        </authorList>
    </citation>
    <scope>NUCLEOTIDE SEQUENCE</scope>
    <source>
        <strain evidence="8">Nanhai2018</strain>
        <tissue evidence="8">Muscle</tissue>
    </source>
</reference>
<evidence type="ECO:0000313" key="8">
    <source>
        <dbReference type="EMBL" id="KAJ8035866.1"/>
    </source>
</evidence>
<organism evidence="8 9">
    <name type="scientific">Holothuria leucospilota</name>
    <name type="common">Black long sea cucumber</name>
    <name type="synonym">Mertensiothuria leucospilota</name>
    <dbReference type="NCBI Taxonomy" id="206669"/>
    <lineage>
        <taxon>Eukaryota</taxon>
        <taxon>Metazoa</taxon>
        <taxon>Echinodermata</taxon>
        <taxon>Eleutherozoa</taxon>
        <taxon>Echinozoa</taxon>
        <taxon>Holothuroidea</taxon>
        <taxon>Aspidochirotacea</taxon>
        <taxon>Aspidochirotida</taxon>
        <taxon>Holothuriidae</taxon>
        <taxon>Holothuria</taxon>
    </lineage>
</organism>
<evidence type="ECO:0000313" key="9">
    <source>
        <dbReference type="Proteomes" id="UP001152320"/>
    </source>
</evidence>
<evidence type="ECO:0000256" key="3">
    <source>
        <dbReference type="ARBA" id="ARBA00022968"/>
    </source>
</evidence>
<gene>
    <name evidence="8" type="ORF">HOLleu_19677</name>
</gene>
<dbReference type="InterPro" id="IPR029044">
    <property type="entry name" value="Nucleotide-diphossugar_trans"/>
</dbReference>
<keyword evidence="6" id="KW-0325">Glycoprotein</keyword>
<sequence length="481" mass="54239">MAKQRFEWTCFLPECVIIACHGISIKSFVWIFFMFALISFVITYIHVMLVLEFNKSDGQFGFNYDYIDGPSINIDKPRHGDWPNKNLRVKIEGEAREGNNMIATKIVDTSLTEINGWWMPNARWRAEIDCKTGLSHICRKVLSVSCEASQIHSIYQFVPINPEIEIKVLLFSATSSSPGLRMDENYDKDSTIYSAIAYLKFSDSTVDHIRLDFEAGSFTEAKLKEEKVLPFGKRLESVTVVLACRGFRGVAKFHETSLMPTGTPIMDGEAHAFSCKAGQRPASFNESMQKAIIEKLIQVKPSPKGSLFEPTVSLVTQVNMDHIELLHSMLSYWKHPISAAVFVPGEGSEDEGSKKNWKKLYIQKKLSRMKFPEGSSVTAVYAQSFQDIYHQNFMRNLALSATSEDYVFLLDAGLLPSPGFLKEFQEMVHHLEDKGKDLSTIALVVPVFQMVKEMALPNSKDELKHLVTGDDPAAVSFNILC</sequence>
<evidence type="ECO:0000256" key="1">
    <source>
        <dbReference type="ARBA" id="ARBA00004606"/>
    </source>
</evidence>
<evidence type="ECO:0000256" key="6">
    <source>
        <dbReference type="ARBA" id="ARBA00023180"/>
    </source>
</evidence>
<comment type="caution">
    <text evidence="8">The sequence shown here is derived from an EMBL/GenBank/DDBJ whole genome shotgun (WGS) entry which is preliminary data.</text>
</comment>
<dbReference type="GO" id="GO:0015020">
    <property type="term" value="F:glucuronosyltransferase activity"/>
    <property type="evidence" value="ECO:0007669"/>
    <property type="project" value="TreeGrafter"/>
</dbReference>
<dbReference type="EMBL" id="JAIZAY010000009">
    <property type="protein sequence ID" value="KAJ8035866.1"/>
    <property type="molecule type" value="Genomic_DNA"/>
</dbReference>
<dbReference type="PANTHER" id="PTHR12270:SF52">
    <property type="entry name" value="GLYCOSYLTRANSFERASE-LIKE PROTEIN GNT13-RELATED"/>
    <property type="match status" value="1"/>
</dbReference>
<evidence type="ECO:0000256" key="4">
    <source>
        <dbReference type="ARBA" id="ARBA00022989"/>
    </source>
</evidence>
<evidence type="ECO:0000256" key="5">
    <source>
        <dbReference type="ARBA" id="ARBA00023136"/>
    </source>
</evidence>
<dbReference type="OrthoDB" id="411524at2759"/>
<feature type="transmembrane region" description="Helical" evidence="7">
    <location>
        <begin position="28"/>
        <end position="51"/>
    </location>
</feature>
<keyword evidence="2 7" id="KW-0812">Transmembrane</keyword>
<dbReference type="PANTHER" id="PTHR12270">
    <property type="entry name" value="GLYCOSYLTRANSFERASE-RELATED"/>
    <property type="match status" value="1"/>
</dbReference>
<name>A0A9Q1H837_HOLLE</name>
<accession>A0A9Q1H837</accession>
<dbReference type="SUPFAM" id="SSF53448">
    <property type="entry name" value="Nucleotide-diphospho-sugar transferases"/>
    <property type="match status" value="1"/>
</dbReference>
<keyword evidence="5 7" id="KW-0472">Membrane</keyword>
<keyword evidence="3" id="KW-0735">Signal-anchor</keyword>
<dbReference type="AlphaFoldDB" id="A0A9Q1H837"/>
<keyword evidence="9" id="KW-1185">Reference proteome</keyword>
<evidence type="ECO:0000256" key="7">
    <source>
        <dbReference type="SAM" id="Phobius"/>
    </source>
</evidence>
<comment type="subcellular location">
    <subcellularLocation>
        <location evidence="1">Membrane</location>
        <topology evidence="1">Single-pass type II membrane protein</topology>
    </subcellularLocation>
</comment>
<dbReference type="Pfam" id="PF13896">
    <property type="entry name" value="Glyco_transf_49"/>
    <property type="match status" value="1"/>
</dbReference>
<evidence type="ECO:0000256" key="2">
    <source>
        <dbReference type="ARBA" id="ARBA00022692"/>
    </source>
</evidence>
<protein>
    <submittedName>
        <fullName evidence="8">LARGE xylosyl- and glucuronyltransferase 2</fullName>
    </submittedName>
</protein>
<dbReference type="GO" id="GO:0042285">
    <property type="term" value="F:xylosyltransferase activity"/>
    <property type="evidence" value="ECO:0007669"/>
    <property type="project" value="TreeGrafter"/>
</dbReference>
<dbReference type="Proteomes" id="UP001152320">
    <property type="component" value="Chromosome 9"/>
</dbReference>
<dbReference type="GO" id="GO:0016020">
    <property type="term" value="C:membrane"/>
    <property type="evidence" value="ECO:0007669"/>
    <property type="project" value="UniProtKB-SubCell"/>
</dbReference>
<keyword evidence="4 7" id="KW-1133">Transmembrane helix</keyword>
<dbReference type="InterPro" id="IPR051292">
    <property type="entry name" value="Xyl/GlcA_transferase"/>
</dbReference>